<dbReference type="Proteomes" id="UP000251577">
    <property type="component" value="Unassembled WGS sequence"/>
</dbReference>
<proteinExistence type="inferred from homology"/>
<evidence type="ECO:0000256" key="4">
    <source>
        <dbReference type="ARBA" id="ARBA00022692"/>
    </source>
</evidence>
<dbReference type="InterPro" id="IPR055344">
    <property type="entry name" value="SecD_SecF_C_bact"/>
</dbReference>
<gene>
    <name evidence="9" type="primary">secD</name>
    <name evidence="14" type="ORF">DLJ54_02025</name>
</gene>
<dbReference type="Gene3D" id="3.30.70.3220">
    <property type="match status" value="1"/>
</dbReference>
<feature type="compositionally biased region" description="Basic and acidic residues" evidence="10">
    <location>
        <begin position="987"/>
        <end position="1003"/>
    </location>
</feature>
<feature type="transmembrane region" description="Helical" evidence="9">
    <location>
        <begin position="622"/>
        <end position="642"/>
    </location>
</feature>
<dbReference type="HAMAP" id="MF_01463_B">
    <property type="entry name" value="SecD_B"/>
    <property type="match status" value="1"/>
</dbReference>
<dbReference type="InterPro" id="IPR022646">
    <property type="entry name" value="SecD/SecF_CS"/>
</dbReference>
<feature type="domain" description="Protein export membrane protein SecD/SecF C-terminal" evidence="11">
    <location>
        <begin position="387"/>
        <end position="558"/>
    </location>
</feature>
<evidence type="ECO:0000259" key="11">
    <source>
        <dbReference type="Pfam" id="PF02355"/>
    </source>
</evidence>
<dbReference type="InterPro" id="IPR048631">
    <property type="entry name" value="SecD_1st"/>
</dbReference>
<dbReference type="Gene3D" id="1.20.1640.10">
    <property type="entry name" value="Multidrug efflux transporter AcrB transmembrane domain"/>
    <property type="match status" value="2"/>
</dbReference>
<evidence type="ECO:0000259" key="13">
    <source>
        <dbReference type="Pfam" id="PF22599"/>
    </source>
</evidence>
<dbReference type="Pfam" id="PF07549">
    <property type="entry name" value="Sec_GG"/>
    <property type="match status" value="1"/>
</dbReference>
<accession>A0A364V7V0</accession>
<dbReference type="NCBIfam" id="TIGR01129">
    <property type="entry name" value="secD"/>
    <property type="match status" value="1"/>
</dbReference>
<comment type="subcellular location">
    <subcellularLocation>
        <location evidence="1 9">Cell membrane</location>
        <topology evidence="1 9">Multi-pass membrane protein</topology>
    </subcellularLocation>
</comment>
<evidence type="ECO:0000256" key="9">
    <source>
        <dbReference type="HAMAP-Rule" id="MF_01463"/>
    </source>
</evidence>
<evidence type="ECO:0000259" key="12">
    <source>
        <dbReference type="Pfam" id="PF21760"/>
    </source>
</evidence>
<comment type="function">
    <text evidence="9">Part of the Sec protein translocase complex. Interacts with the SecYEG preprotein conducting channel. SecDF uses the proton motive force (PMF) to complete protein translocation after the ATP-dependent function of SecA.</text>
</comment>
<dbReference type="PANTHER" id="PTHR30081:SF1">
    <property type="entry name" value="PROTEIN TRANSLOCASE SUBUNIT SECD"/>
    <property type="match status" value="1"/>
</dbReference>
<feature type="region of interest" description="Disordered" evidence="10">
    <location>
        <begin position="171"/>
        <end position="203"/>
    </location>
</feature>
<feature type="transmembrane region" description="Helical" evidence="9">
    <location>
        <begin position="857"/>
        <end position="877"/>
    </location>
</feature>
<feature type="transmembrane region" description="Helical" evidence="9">
    <location>
        <begin position="505"/>
        <end position="524"/>
    </location>
</feature>
<feature type="transmembrane region" description="Helical" evidence="9">
    <location>
        <begin position="883"/>
        <end position="906"/>
    </location>
</feature>
<feature type="domain" description="Protein export membrane protein SecD/SecF C-terminal" evidence="11">
    <location>
        <begin position="726"/>
        <end position="910"/>
    </location>
</feature>
<dbReference type="InterPro" id="IPR022645">
    <property type="entry name" value="SecD/SecF_bac"/>
</dbReference>
<comment type="caution">
    <text evidence="14">The sequence shown here is derived from an EMBL/GenBank/DDBJ whole genome shotgun (WGS) entry which is preliminary data.</text>
</comment>
<keyword evidence="4 9" id="KW-0812">Transmembrane</keyword>
<dbReference type="InterPro" id="IPR005791">
    <property type="entry name" value="SecD"/>
</dbReference>
<dbReference type="InterPro" id="IPR054384">
    <property type="entry name" value="SecDF_P1_head"/>
</dbReference>
<feature type="compositionally biased region" description="Polar residues" evidence="10">
    <location>
        <begin position="181"/>
        <end position="196"/>
    </location>
</feature>
<keyword evidence="15" id="KW-1185">Reference proteome</keyword>
<evidence type="ECO:0000256" key="3">
    <source>
        <dbReference type="ARBA" id="ARBA00022475"/>
    </source>
</evidence>
<dbReference type="PANTHER" id="PTHR30081">
    <property type="entry name" value="PROTEIN-EXPORT MEMBRANE PROTEIN SEC"/>
    <property type="match status" value="1"/>
</dbReference>
<dbReference type="SUPFAM" id="SSF82866">
    <property type="entry name" value="Multidrug efflux transporter AcrB transmembrane domain"/>
    <property type="match status" value="2"/>
</dbReference>
<dbReference type="NCBIfam" id="TIGR00916">
    <property type="entry name" value="2A0604s01"/>
    <property type="match status" value="1"/>
</dbReference>
<evidence type="ECO:0000256" key="6">
    <source>
        <dbReference type="ARBA" id="ARBA00022989"/>
    </source>
</evidence>
<keyword evidence="7 9" id="KW-0811">Translocation</keyword>
<dbReference type="GO" id="GO:0043952">
    <property type="term" value="P:protein transport by the Sec complex"/>
    <property type="evidence" value="ECO:0007669"/>
    <property type="project" value="UniProtKB-UniRule"/>
</dbReference>
<feature type="transmembrane region" description="Helical" evidence="9">
    <location>
        <begin position="747"/>
        <end position="764"/>
    </location>
</feature>
<dbReference type="GO" id="GO:0005886">
    <property type="term" value="C:plasma membrane"/>
    <property type="evidence" value="ECO:0007669"/>
    <property type="project" value="UniProtKB-SubCell"/>
</dbReference>
<dbReference type="Gene3D" id="3.30.1360.200">
    <property type="match status" value="1"/>
</dbReference>
<dbReference type="InterPro" id="IPR005665">
    <property type="entry name" value="SecF_bac"/>
</dbReference>
<dbReference type="EMBL" id="QHCV01000012">
    <property type="protein sequence ID" value="RAV32707.1"/>
    <property type="molecule type" value="Genomic_DNA"/>
</dbReference>
<feature type="domain" description="SecDF P1 head subdomain" evidence="13">
    <location>
        <begin position="273"/>
        <end position="373"/>
    </location>
</feature>
<dbReference type="GO" id="GO:0006605">
    <property type="term" value="P:protein targeting"/>
    <property type="evidence" value="ECO:0007669"/>
    <property type="project" value="UniProtKB-UniRule"/>
</dbReference>
<comment type="similarity">
    <text evidence="9">Belongs to the SecD/SecF family. SecD subfamily.</text>
</comment>
<comment type="caution">
    <text evidence="9">Lacks conserved residue(s) required for the propagation of feature annotation.</text>
</comment>
<feature type="transmembrane region" description="Helical" evidence="9">
    <location>
        <begin position="428"/>
        <end position="450"/>
    </location>
</feature>
<evidence type="ECO:0000256" key="10">
    <source>
        <dbReference type="SAM" id="MobiDB-lite"/>
    </source>
</evidence>
<keyword evidence="2 9" id="KW-0813">Transport</keyword>
<feature type="region of interest" description="Disordered" evidence="10">
    <location>
        <begin position="231"/>
        <end position="250"/>
    </location>
</feature>
<dbReference type="Pfam" id="PF22599">
    <property type="entry name" value="SecDF_P1_head"/>
    <property type="match status" value="1"/>
</dbReference>
<dbReference type="GO" id="GO:0015450">
    <property type="term" value="F:protein-transporting ATPase activity"/>
    <property type="evidence" value="ECO:0007669"/>
    <property type="project" value="InterPro"/>
</dbReference>
<dbReference type="InterPro" id="IPR022813">
    <property type="entry name" value="SecD/SecF_arch_bac"/>
</dbReference>
<feature type="domain" description="Protein translocase subunit SecDF P1" evidence="12">
    <location>
        <begin position="71"/>
        <end position="125"/>
    </location>
</feature>
<feature type="transmembrane region" description="Helical" evidence="9">
    <location>
        <begin position="798"/>
        <end position="819"/>
    </location>
</feature>
<evidence type="ECO:0000256" key="5">
    <source>
        <dbReference type="ARBA" id="ARBA00022927"/>
    </source>
</evidence>
<dbReference type="GO" id="GO:0065002">
    <property type="term" value="P:intracellular protein transmembrane transport"/>
    <property type="evidence" value="ECO:0007669"/>
    <property type="project" value="UniProtKB-UniRule"/>
</dbReference>
<sequence>MAKARSRGRKAPAAIWPKRALALFAAVLIGLVALIMFTGDRTPTPKVGIDLQGGTRITLVPQGGRPTGDQLQQARNIMENRVNGMGVSGARVVTDGDNIVITVPGTEAGQAKAVGKTSQLLFRPVINPAPPTQELPKALQDVANRMVSSGAMTPDEVNAKLAQLVPELKKSQVQGVPDKITATTNPPKQAANSTEEQQQRDNAVKTLRDIRQSKDPNEEQAAAAMLSCDKADPLAGADDPSRPLVTCSPEGPVILGPAPVLDGYEEGPNAPRLTGELIDNNAPITHGVPQGQSQMAVSFKFKTGKDTPGGETWYKLGQQLQGQRVAFTLDSKVISAPQVQEATPPGSATQVTGSFSDAEAASLANNLRYGALPLSFVGENGESGGTATTISPTLGAASLRAGIIAGLVGLALVSLYALWYYRGLGGVAIVSLVASFSLVYAALVLLGRWIGYSLDLAGIAGLIIGIGTTADSFVVYFERIKDEIHQGATFRSAVPRAWRRARKTIVTGNFVSLIAAVILYFLAIGEVKGFAFTLGLTTLFDIFIAFTVTAPLLILLSRKPALAQPRLNGLGSAMRAARRFSGADRREGEGEKATGRKKAPGFLERVANGEANLPIVPQRRRWYAALAAVLIGCVLTIALRGFTPGIDFAGGTRISMPPNGEIAESSVSQTFREATGVQPQTVQTVGSGTGRVVEITSERLSDDQITKARSALFDKYQPKNSRGEVNENAINDSTVSESWGKTITNRMLLALGAFLALVFVYIAIRMRWDMALSAIITVLVDLTVVSGIYSLVGFEVSPATVIGLLTILAYSLYDTVVVFDKVHENTTGLFNSTRATYAEQVNLAVNQTIMRSINTSVFSLVPIASLLVIAVGLMGVGTLKDLALVQFIGVIAGTFSSILFAAPLLVTMKARSAAYRRHDEKVRRARAGAGPSERAVQPDAETADGPSAQEEPERLTDVEAAGSKPGRWPEPEEEDADAGARKVSFPRADRGEIGDGRSWRPGM</sequence>
<evidence type="ECO:0000256" key="7">
    <source>
        <dbReference type="ARBA" id="ARBA00023010"/>
    </source>
</evidence>
<dbReference type="PRINTS" id="PR01755">
    <property type="entry name" value="SECFTRNLCASE"/>
</dbReference>
<protein>
    <recommendedName>
        <fullName evidence="9">Protein translocase subunit SecD</fullName>
    </recommendedName>
</protein>
<dbReference type="AlphaFoldDB" id="A0A364V7V0"/>
<feature type="region of interest" description="Disordered" evidence="10">
    <location>
        <begin position="917"/>
        <end position="1003"/>
    </location>
</feature>
<keyword evidence="5 9" id="KW-0653">Protein transport</keyword>
<feature type="transmembrane region" description="Helical" evidence="9">
    <location>
        <begin position="20"/>
        <end position="39"/>
    </location>
</feature>
<evidence type="ECO:0000313" key="14">
    <source>
        <dbReference type="EMBL" id="RAV32707.1"/>
    </source>
</evidence>
<evidence type="ECO:0000313" key="15">
    <source>
        <dbReference type="Proteomes" id="UP000251577"/>
    </source>
</evidence>
<evidence type="ECO:0000256" key="8">
    <source>
        <dbReference type="ARBA" id="ARBA00023136"/>
    </source>
</evidence>
<reference evidence="14 15" key="1">
    <citation type="journal article" date="2018" name="Syst. Appl. Microbiol.">
        <title>Corynebacterium heidelbergense sp. nov., isolated from the preen glands of Egyptian geese (Alopochen aegyptiacus).</title>
        <authorList>
            <person name="Braun M.S."/>
            <person name="Wang E."/>
            <person name="Zimmermann S."/>
            <person name="Wink M."/>
        </authorList>
    </citation>
    <scope>NUCLEOTIDE SEQUENCE [LARGE SCALE GENOMIC DNA]</scope>
    <source>
        <strain evidence="14 15">647</strain>
    </source>
</reference>
<comment type="subunit">
    <text evidence="9">Forms a complex with SecF. Part of the essential Sec protein translocation apparatus which comprises SecA, SecYEG and auxiliary proteins SecDF. Other proteins may also be involved.</text>
</comment>
<name>A0A364V7V0_9CORY</name>
<feature type="transmembrane region" description="Helical" evidence="9">
    <location>
        <begin position="530"/>
        <end position="556"/>
    </location>
</feature>
<evidence type="ECO:0000256" key="2">
    <source>
        <dbReference type="ARBA" id="ARBA00022448"/>
    </source>
</evidence>
<dbReference type="Pfam" id="PF02355">
    <property type="entry name" value="SecD_SecF_C"/>
    <property type="match status" value="2"/>
</dbReference>
<feature type="transmembrane region" description="Helical" evidence="9">
    <location>
        <begin position="401"/>
        <end position="421"/>
    </location>
</feature>
<feature type="transmembrane region" description="Helical" evidence="9">
    <location>
        <begin position="456"/>
        <end position="477"/>
    </location>
</feature>
<keyword evidence="8 9" id="KW-0472">Membrane</keyword>
<organism evidence="14 15">
    <name type="scientific">Corynebacterium heidelbergense</name>
    <dbReference type="NCBI Taxonomy" id="2055947"/>
    <lineage>
        <taxon>Bacteria</taxon>
        <taxon>Bacillati</taxon>
        <taxon>Actinomycetota</taxon>
        <taxon>Actinomycetes</taxon>
        <taxon>Mycobacteriales</taxon>
        <taxon>Corynebacteriaceae</taxon>
        <taxon>Corynebacterium</taxon>
    </lineage>
</organism>
<keyword evidence="3 9" id="KW-1003">Cell membrane</keyword>
<dbReference type="NCBIfam" id="TIGR00966">
    <property type="entry name" value="transloc_SecF"/>
    <property type="match status" value="1"/>
</dbReference>
<dbReference type="Pfam" id="PF21760">
    <property type="entry name" value="SecD_1st"/>
    <property type="match status" value="1"/>
</dbReference>
<feature type="transmembrane region" description="Helical" evidence="9">
    <location>
        <begin position="771"/>
        <end position="792"/>
    </location>
</feature>
<dbReference type="InterPro" id="IPR048634">
    <property type="entry name" value="SecD_SecF_C"/>
</dbReference>
<evidence type="ECO:0000256" key="1">
    <source>
        <dbReference type="ARBA" id="ARBA00004651"/>
    </source>
</evidence>
<keyword evidence="6 9" id="KW-1133">Transmembrane helix</keyword>